<evidence type="ECO:0000256" key="6">
    <source>
        <dbReference type="ARBA" id="ARBA00022695"/>
    </source>
</evidence>
<feature type="region of interest" description="Alpha C-terminal domain (alpha-CTD)" evidence="11">
    <location>
        <begin position="245"/>
        <end position="313"/>
    </location>
</feature>
<name>A0A2M8KJ98_9BACT</name>
<dbReference type="Gene3D" id="1.10.150.20">
    <property type="entry name" value="5' to 3' exonuclease, C-terminal subdomain"/>
    <property type="match status" value="1"/>
</dbReference>
<evidence type="ECO:0000313" key="14">
    <source>
        <dbReference type="Proteomes" id="UP000231086"/>
    </source>
</evidence>
<organism evidence="13 14">
    <name type="scientific">Candidatus Portnoybacteria bacterium CG10_big_fil_rev_8_21_14_0_10_44_7</name>
    <dbReference type="NCBI Taxonomy" id="1974816"/>
    <lineage>
        <taxon>Bacteria</taxon>
        <taxon>Candidatus Portnoyibacteriota</taxon>
    </lineage>
</organism>
<evidence type="ECO:0000256" key="7">
    <source>
        <dbReference type="ARBA" id="ARBA00023163"/>
    </source>
</evidence>
<dbReference type="InterPro" id="IPR011773">
    <property type="entry name" value="DNA-dir_RpoA"/>
</dbReference>
<evidence type="ECO:0000256" key="8">
    <source>
        <dbReference type="ARBA" id="ARBA00032524"/>
    </source>
</evidence>
<feature type="domain" description="DNA-directed RNA polymerase RpoA/D/Rpb3-type" evidence="12">
    <location>
        <begin position="17"/>
        <end position="225"/>
    </location>
</feature>
<dbReference type="InterPro" id="IPR036603">
    <property type="entry name" value="RBP11-like"/>
</dbReference>
<evidence type="ECO:0000313" key="13">
    <source>
        <dbReference type="EMBL" id="PJE59997.1"/>
    </source>
</evidence>
<dbReference type="Pfam" id="PF01193">
    <property type="entry name" value="RNA_pol_L"/>
    <property type="match status" value="1"/>
</dbReference>
<keyword evidence="4 11" id="KW-0240">DNA-directed RNA polymerase</keyword>
<evidence type="ECO:0000256" key="10">
    <source>
        <dbReference type="ARBA" id="ARBA00048552"/>
    </source>
</evidence>
<dbReference type="Gene3D" id="2.170.120.12">
    <property type="entry name" value="DNA-directed RNA polymerase, insert domain"/>
    <property type="match status" value="1"/>
</dbReference>
<keyword evidence="6 11" id="KW-0548">Nucleotidyltransferase</keyword>
<evidence type="ECO:0000256" key="9">
    <source>
        <dbReference type="ARBA" id="ARBA00033070"/>
    </source>
</evidence>
<dbReference type="GO" id="GO:0046983">
    <property type="term" value="F:protein dimerization activity"/>
    <property type="evidence" value="ECO:0007669"/>
    <property type="project" value="InterPro"/>
</dbReference>
<dbReference type="GO" id="GO:0003677">
    <property type="term" value="F:DNA binding"/>
    <property type="evidence" value="ECO:0007669"/>
    <property type="project" value="UniProtKB-UniRule"/>
</dbReference>
<evidence type="ECO:0000259" key="12">
    <source>
        <dbReference type="SMART" id="SM00662"/>
    </source>
</evidence>
<keyword evidence="7 11" id="KW-0804">Transcription</keyword>
<dbReference type="SUPFAM" id="SSF55257">
    <property type="entry name" value="RBP11-like subunits of RNA polymerase"/>
    <property type="match status" value="1"/>
</dbReference>
<feature type="region of interest" description="Alpha N-terminal domain (alpha-NTD)" evidence="11">
    <location>
        <begin position="1"/>
        <end position="226"/>
    </location>
</feature>
<dbReference type="GO" id="GO:0000428">
    <property type="term" value="C:DNA-directed RNA polymerase complex"/>
    <property type="evidence" value="ECO:0007669"/>
    <property type="project" value="UniProtKB-KW"/>
</dbReference>
<keyword evidence="5 11" id="KW-0808">Transferase</keyword>
<dbReference type="SUPFAM" id="SSF56553">
    <property type="entry name" value="Insert subdomain of RNA polymerase alpha subunit"/>
    <property type="match status" value="1"/>
</dbReference>
<gene>
    <name evidence="11" type="primary">rpoA</name>
    <name evidence="13" type="ORF">COU85_00665</name>
</gene>
<dbReference type="SMART" id="SM00662">
    <property type="entry name" value="RPOLD"/>
    <property type="match status" value="1"/>
</dbReference>
<comment type="catalytic activity">
    <reaction evidence="10 11">
        <text>RNA(n) + a ribonucleoside 5'-triphosphate = RNA(n+1) + diphosphate</text>
        <dbReference type="Rhea" id="RHEA:21248"/>
        <dbReference type="Rhea" id="RHEA-COMP:14527"/>
        <dbReference type="Rhea" id="RHEA-COMP:17342"/>
        <dbReference type="ChEBI" id="CHEBI:33019"/>
        <dbReference type="ChEBI" id="CHEBI:61557"/>
        <dbReference type="ChEBI" id="CHEBI:140395"/>
        <dbReference type="EC" id="2.7.7.6"/>
    </reaction>
</comment>
<sequence length="313" mass="34532">MISLPKQPRVKKTGDNQAIFSIDNCYPGYGITLGNAFRRVLLSSLPGVAVVGVKIKSVQHEFSTLKDVMEDVIEIIMNLKQVRFKMTGEERAKLELKVKGKKEVRADDIKTPGNVEIINKDQHIATLTTAKAFLEADIEIERGLGFVPVGERKKEKLEIGSIAVDAIFTPIKKVNLAVENMRVGDRTDYNRLLIEIQTDGSLTPQDAFLQAAKILIEQFGTFVDLLEEPEKEKKQAGGEKKGGSQSDISKITVEETKQLSTRTVNALRAAGIKTLGGLSKKTITFLSDVEGLGDKGLKEVKKALLKHDFEIKT</sequence>
<comment type="domain">
    <text evidence="11">The N-terminal domain is essential for RNAP assembly and basal transcription, whereas the C-terminal domain is involved in interaction with transcriptional regulators and with upstream promoter elements.</text>
</comment>
<accession>A0A2M8KJ98</accession>
<evidence type="ECO:0000256" key="4">
    <source>
        <dbReference type="ARBA" id="ARBA00022478"/>
    </source>
</evidence>
<dbReference type="Pfam" id="PF03118">
    <property type="entry name" value="RNA_pol_A_CTD"/>
    <property type="match status" value="1"/>
</dbReference>
<evidence type="ECO:0000256" key="1">
    <source>
        <dbReference type="ARBA" id="ARBA00007123"/>
    </source>
</evidence>
<dbReference type="Gene3D" id="3.30.1360.10">
    <property type="entry name" value="RNA polymerase, RBP11-like subunit"/>
    <property type="match status" value="1"/>
</dbReference>
<comment type="subunit">
    <text evidence="11">Homodimer. The RNAP catalytic core consists of 2 alpha, 1 beta, 1 beta' and 1 omega subunit. When a sigma factor is associated with the core the holoenzyme is formed, which can initiate transcription.</text>
</comment>
<dbReference type="InterPro" id="IPR011260">
    <property type="entry name" value="RNAP_asu_C"/>
</dbReference>
<comment type="function">
    <text evidence="11">DNA-dependent RNA polymerase catalyzes the transcription of DNA into RNA using the four ribonucleoside triphosphates as substrates.</text>
</comment>
<dbReference type="FunFam" id="2.170.120.12:FF:000001">
    <property type="entry name" value="DNA-directed RNA polymerase subunit alpha"/>
    <property type="match status" value="1"/>
</dbReference>
<comment type="caution">
    <text evidence="13">The sequence shown here is derived from an EMBL/GenBank/DDBJ whole genome shotgun (WGS) entry which is preliminary data.</text>
</comment>
<dbReference type="GO" id="GO:0005737">
    <property type="term" value="C:cytoplasm"/>
    <property type="evidence" value="ECO:0007669"/>
    <property type="project" value="UniProtKB-ARBA"/>
</dbReference>
<evidence type="ECO:0000256" key="11">
    <source>
        <dbReference type="HAMAP-Rule" id="MF_00059"/>
    </source>
</evidence>
<dbReference type="HAMAP" id="MF_00059">
    <property type="entry name" value="RNApol_bact_RpoA"/>
    <property type="match status" value="1"/>
</dbReference>
<dbReference type="GO" id="GO:0006351">
    <property type="term" value="P:DNA-templated transcription"/>
    <property type="evidence" value="ECO:0007669"/>
    <property type="project" value="UniProtKB-UniRule"/>
</dbReference>
<dbReference type="CDD" id="cd06928">
    <property type="entry name" value="RNAP_alpha_NTD"/>
    <property type="match status" value="1"/>
</dbReference>
<dbReference type="EMBL" id="PFEA01000014">
    <property type="protein sequence ID" value="PJE59997.1"/>
    <property type="molecule type" value="Genomic_DNA"/>
</dbReference>
<dbReference type="InterPro" id="IPR011262">
    <property type="entry name" value="DNA-dir_RNA_pol_insert"/>
</dbReference>
<protein>
    <recommendedName>
        <fullName evidence="3 11">DNA-directed RNA polymerase subunit alpha</fullName>
        <shortName evidence="11">RNAP subunit alpha</shortName>
        <ecNumber evidence="2 11">2.7.7.6</ecNumber>
    </recommendedName>
    <alternativeName>
        <fullName evidence="9 11">RNA polymerase subunit alpha</fullName>
    </alternativeName>
    <alternativeName>
        <fullName evidence="8 11">Transcriptase subunit alpha</fullName>
    </alternativeName>
</protein>
<evidence type="ECO:0000256" key="2">
    <source>
        <dbReference type="ARBA" id="ARBA00012418"/>
    </source>
</evidence>
<dbReference type="EC" id="2.7.7.6" evidence="2 11"/>
<reference evidence="14" key="1">
    <citation type="submission" date="2017-09" db="EMBL/GenBank/DDBJ databases">
        <title>Depth-based differentiation of microbial function through sediment-hosted aquifers and enrichment of novel symbionts in the deep terrestrial subsurface.</title>
        <authorList>
            <person name="Probst A.J."/>
            <person name="Ladd B."/>
            <person name="Jarett J.K."/>
            <person name="Geller-Mcgrath D.E."/>
            <person name="Sieber C.M.K."/>
            <person name="Emerson J.B."/>
            <person name="Anantharaman K."/>
            <person name="Thomas B.C."/>
            <person name="Malmstrom R."/>
            <person name="Stieglmeier M."/>
            <person name="Klingl A."/>
            <person name="Woyke T."/>
            <person name="Ryan C.M."/>
            <person name="Banfield J.F."/>
        </authorList>
    </citation>
    <scope>NUCLEOTIDE SEQUENCE [LARGE SCALE GENOMIC DNA]</scope>
</reference>
<dbReference type="AlphaFoldDB" id="A0A2M8KJ98"/>
<proteinExistence type="inferred from homology"/>
<dbReference type="Pfam" id="PF01000">
    <property type="entry name" value="RNA_pol_A_bac"/>
    <property type="match status" value="1"/>
</dbReference>
<dbReference type="NCBIfam" id="TIGR02027">
    <property type="entry name" value="rpoA"/>
    <property type="match status" value="1"/>
</dbReference>
<dbReference type="InterPro" id="IPR011263">
    <property type="entry name" value="DNA-dir_RNA_pol_RpoA/D/Rpb3"/>
</dbReference>
<comment type="similarity">
    <text evidence="1 11">Belongs to the RNA polymerase alpha chain family.</text>
</comment>
<dbReference type="SUPFAM" id="SSF47789">
    <property type="entry name" value="C-terminal domain of RNA polymerase alpha subunit"/>
    <property type="match status" value="1"/>
</dbReference>
<dbReference type="Proteomes" id="UP000231086">
    <property type="component" value="Unassembled WGS sequence"/>
</dbReference>
<dbReference type="InterPro" id="IPR036643">
    <property type="entry name" value="RNApol_insert_sf"/>
</dbReference>
<evidence type="ECO:0000256" key="5">
    <source>
        <dbReference type="ARBA" id="ARBA00022679"/>
    </source>
</evidence>
<dbReference type="NCBIfam" id="NF003519">
    <property type="entry name" value="PRK05182.2-5"/>
    <property type="match status" value="1"/>
</dbReference>
<dbReference type="GO" id="GO:0003899">
    <property type="term" value="F:DNA-directed RNA polymerase activity"/>
    <property type="evidence" value="ECO:0007669"/>
    <property type="project" value="UniProtKB-UniRule"/>
</dbReference>
<evidence type="ECO:0000256" key="3">
    <source>
        <dbReference type="ARBA" id="ARBA00015972"/>
    </source>
</evidence>